<keyword evidence="6 7" id="KW-0472">Membrane</keyword>
<gene>
    <name evidence="9" type="ORF">HBA54_01175</name>
</gene>
<dbReference type="CDD" id="cd06261">
    <property type="entry name" value="TM_PBP2"/>
    <property type="match status" value="1"/>
</dbReference>
<keyword evidence="2 7" id="KW-0813">Transport</keyword>
<keyword evidence="4 7" id="KW-0812">Transmembrane</keyword>
<evidence type="ECO:0000313" key="9">
    <source>
        <dbReference type="EMBL" id="NIA67198.1"/>
    </source>
</evidence>
<keyword evidence="10" id="KW-1185">Reference proteome</keyword>
<feature type="transmembrane region" description="Helical" evidence="7">
    <location>
        <begin position="132"/>
        <end position="159"/>
    </location>
</feature>
<dbReference type="Pfam" id="PF00528">
    <property type="entry name" value="BPD_transp_1"/>
    <property type="match status" value="1"/>
</dbReference>
<feature type="transmembrane region" description="Helical" evidence="7">
    <location>
        <begin position="179"/>
        <end position="198"/>
    </location>
</feature>
<organism evidence="9 10">
    <name type="scientific">Pelagibius litoralis</name>
    <dbReference type="NCBI Taxonomy" id="374515"/>
    <lineage>
        <taxon>Bacteria</taxon>
        <taxon>Pseudomonadati</taxon>
        <taxon>Pseudomonadota</taxon>
        <taxon>Alphaproteobacteria</taxon>
        <taxon>Rhodospirillales</taxon>
        <taxon>Rhodovibrionaceae</taxon>
        <taxon>Pelagibius</taxon>
    </lineage>
</organism>
<comment type="subcellular location">
    <subcellularLocation>
        <location evidence="1 7">Cell membrane</location>
        <topology evidence="1 7">Multi-pass membrane protein</topology>
    </subcellularLocation>
</comment>
<dbReference type="InterPro" id="IPR000515">
    <property type="entry name" value="MetI-like"/>
</dbReference>
<evidence type="ECO:0000256" key="4">
    <source>
        <dbReference type="ARBA" id="ARBA00022692"/>
    </source>
</evidence>
<sequence>MLIFIARRIGTMVLTMLVVSLILFLLLEINVEGVAIKVLGAFTSDQQREIWLEENGYFDPLPLRYARWVGNAVVGDFGESVRFKVPVSEILLPRIWSTAVLGFWALLFASAIGLFLGVIAGMREGSKLDRTVSVGSIVTTSVPEFASAPLLSALFVFYLPQTIGWGLPGTSSMSSGFDWVQLILPVMVLVLYDFGYIARMTRASMAEVMMTHYIRTAVLKGLPYGTVIRKHALRNALIAPFTVIMLQINWLLSGVIVVEFFFAYKGFGSLLLEASLNQDIFLIEACAMVAVFVAVATQTLADIGYTYLNPRIRFS</sequence>
<dbReference type="GO" id="GO:0005886">
    <property type="term" value="C:plasma membrane"/>
    <property type="evidence" value="ECO:0007669"/>
    <property type="project" value="UniProtKB-SubCell"/>
</dbReference>
<dbReference type="Gene3D" id="1.10.3720.10">
    <property type="entry name" value="MetI-like"/>
    <property type="match status" value="1"/>
</dbReference>
<comment type="similarity">
    <text evidence="7">Belongs to the binding-protein-dependent transport system permease family.</text>
</comment>
<dbReference type="GO" id="GO:0055085">
    <property type="term" value="P:transmembrane transport"/>
    <property type="evidence" value="ECO:0007669"/>
    <property type="project" value="InterPro"/>
</dbReference>
<name>A0A967C9U2_9PROT</name>
<evidence type="ECO:0000256" key="6">
    <source>
        <dbReference type="ARBA" id="ARBA00023136"/>
    </source>
</evidence>
<proteinExistence type="inferred from homology"/>
<dbReference type="PROSITE" id="PS50928">
    <property type="entry name" value="ABC_TM1"/>
    <property type="match status" value="1"/>
</dbReference>
<feature type="transmembrane region" description="Helical" evidence="7">
    <location>
        <begin position="12"/>
        <end position="31"/>
    </location>
</feature>
<dbReference type="Proteomes" id="UP000761264">
    <property type="component" value="Unassembled WGS sequence"/>
</dbReference>
<dbReference type="InterPro" id="IPR035906">
    <property type="entry name" value="MetI-like_sf"/>
</dbReference>
<dbReference type="RefSeq" id="WP_167220504.1">
    <property type="nucleotide sequence ID" value="NZ_JAAQPH010000001.1"/>
</dbReference>
<evidence type="ECO:0000256" key="7">
    <source>
        <dbReference type="RuleBase" id="RU363032"/>
    </source>
</evidence>
<evidence type="ECO:0000256" key="3">
    <source>
        <dbReference type="ARBA" id="ARBA00022475"/>
    </source>
</evidence>
<keyword evidence="3" id="KW-1003">Cell membrane</keyword>
<evidence type="ECO:0000259" key="8">
    <source>
        <dbReference type="PROSITE" id="PS50928"/>
    </source>
</evidence>
<accession>A0A967C9U2</accession>
<dbReference type="PANTHER" id="PTHR43163">
    <property type="entry name" value="DIPEPTIDE TRANSPORT SYSTEM PERMEASE PROTEIN DPPB-RELATED"/>
    <property type="match status" value="1"/>
</dbReference>
<feature type="domain" description="ABC transmembrane type-1" evidence="8">
    <location>
        <begin position="95"/>
        <end position="301"/>
    </location>
</feature>
<protein>
    <submittedName>
        <fullName evidence="9">ABC transporter permease</fullName>
    </submittedName>
</protein>
<comment type="caution">
    <text evidence="9">The sequence shown here is derived from an EMBL/GenBank/DDBJ whole genome shotgun (WGS) entry which is preliminary data.</text>
</comment>
<feature type="transmembrane region" description="Helical" evidence="7">
    <location>
        <begin position="95"/>
        <end position="120"/>
    </location>
</feature>
<reference evidence="9" key="1">
    <citation type="submission" date="2020-03" db="EMBL/GenBank/DDBJ databases">
        <title>Genome of Pelagibius litoralis DSM 21314T.</title>
        <authorList>
            <person name="Wang G."/>
        </authorList>
    </citation>
    <scope>NUCLEOTIDE SEQUENCE</scope>
    <source>
        <strain evidence="9">DSM 21314</strain>
    </source>
</reference>
<dbReference type="PANTHER" id="PTHR43163:SF3">
    <property type="entry name" value="PEPTIDE ABC TRANSPORTER PERMEASE PROTEIN"/>
    <property type="match status" value="1"/>
</dbReference>
<evidence type="ECO:0000313" key="10">
    <source>
        <dbReference type="Proteomes" id="UP000761264"/>
    </source>
</evidence>
<feature type="transmembrane region" description="Helical" evidence="7">
    <location>
        <begin position="282"/>
        <end position="308"/>
    </location>
</feature>
<dbReference type="EMBL" id="JAAQPH010000001">
    <property type="protein sequence ID" value="NIA67198.1"/>
    <property type="molecule type" value="Genomic_DNA"/>
</dbReference>
<evidence type="ECO:0000256" key="2">
    <source>
        <dbReference type="ARBA" id="ARBA00022448"/>
    </source>
</evidence>
<dbReference type="SUPFAM" id="SSF161098">
    <property type="entry name" value="MetI-like"/>
    <property type="match status" value="1"/>
</dbReference>
<evidence type="ECO:0000256" key="5">
    <source>
        <dbReference type="ARBA" id="ARBA00022989"/>
    </source>
</evidence>
<feature type="transmembrane region" description="Helical" evidence="7">
    <location>
        <begin position="237"/>
        <end position="262"/>
    </location>
</feature>
<dbReference type="AlphaFoldDB" id="A0A967C9U2"/>
<evidence type="ECO:0000256" key="1">
    <source>
        <dbReference type="ARBA" id="ARBA00004651"/>
    </source>
</evidence>
<keyword evidence="5 7" id="KW-1133">Transmembrane helix</keyword>